<organism evidence="1 2">
    <name type="scientific">Paenibacillus illinoisensis</name>
    <dbReference type="NCBI Taxonomy" id="59845"/>
    <lineage>
        <taxon>Bacteria</taxon>
        <taxon>Bacillati</taxon>
        <taxon>Bacillota</taxon>
        <taxon>Bacilli</taxon>
        <taxon>Bacillales</taxon>
        <taxon>Paenibacillaceae</taxon>
        <taxon>Paenibacillus</taxon>
    </lineage>
</organism>
<proteinExistence type="predicted"/>
<sequence length="81" mass="9727">MNETYEQIIEFMEEHREIEFVFKNKPYAILSSKSGFILVCENRTQGRVFEQYEQMVHESRIDEKPFLELFKNGEITITAVF</sequence>
<dbReference type="AlphaFoldDB" id="A0A2W0CDZ5"/>
<dbReference type="RefSeq" id="WP_110756084.1">
    <property type="nucleotide sequence ID" value="NZ_PRLG01000003.1"/>
</dbReference>
<gene>
    <name evidence="1" type="ORF">PIL02S_00493</name>
</gene>
<dbReference type="EMBL" id="PRLG01000003">
    <property type="protein sequence ID" value="PYY30946.1"/>
    <property type="molecule type" value="Genomic_DNA"/>
</dbReference>
<name>A0A2W0CDZ5_9BACL</name>
<reference evidence="1 2" key="1">
    <citation type="submission" date="2018-01" db="EMBL/GenBank/DDBJ databases">
        <title>Genome sequence of the PGP bacterium Paenibacillus illinoisensis E3.</title>
        <authorList>
            <person name="Rolli E."/>
            <person name="Marasco R."/>
            <person name="Bessem C."/>
            <person name="Michoud G."/>
            <person name="Gaiarsa S."/>
            <person name="Borin S."/>
            <person name="Daffonchio D."/>
        </authorList>
    </citation>
    <scope>NUCLEOTIDE SEQUENCE [LARGE SCALE GENOMIC DNA]</scope>
    <source>
        <strain evidence="1 2">E3</strain>
    </source>
</reference>
<evidence type="ECO:0000313" key="2">
    <source>
        <dbReference type="Proteomes" id="UP000247459"/>
    </source>
</evidence>
<accession>A0A2W0CDZ5</accession>
<dbReference type="OrthoDB" id="2456308at2"/>
<comment type="caution">
    <text evidence="1">The sequence shown here is derived from an EMBL/GenBank/DDBJ whole genome shotgun (WGS) entry which is preliminary data.</text>
</comment>
<evidence type="ECO:0000313" key="1">
    <source>
        <dbReference type="EMBL" id="PYY30946.1"/>
    </source>
</evidence>
<protein>
    <submittedName>
        <fullName evidence="1">Uncharacterized protein</fullName>
    </submittedName>
</protein>
<dbReference type="Proteomes" id="UP000247459">
    <property type="component" value="Unassembled WGS sequence"/>
</dbReference>